<protein>
    <submittedName>
        <fullName evidence="1">Uncharacterized protein</fullName>
    </submittedName>
</protein>
<sequence length="102" mass="11439">MQLEVPYALLAPFPRPAFFKDADIEQGRSHLGAALRVIHQALPTEAEYATTLVGQDEHHEAGEHTGSDFCQVPTRPEMFKAFLKQADEGTDREQDDQRTMNA</sequence>
<gene>
    <name evidence="1" type="ORF">SDC9_211213</name>
</gene>
<name>A0A645JU68_9ZZZZ</name>
<organism evidence="1">
    <name type="scientific">bioreactor metagenome</name>
    <dbReference type="NCBI Taxonomy" id="1076179"/>
    <lineage>
        <taxon>unclassified sequences</taxon>
        <taxon>metagenomes</taxon>
        <taxon>ecological metagenomes</taxon>
    </lineage>
</organism>
<proteinExistence type="predicted"/>
<dbReference type="AlphaFoldDB" id="A0A645JU68"/>
<dbReference type="EMBL" id="VSSQ01142915">
    <property type="protein sequence ID" value="MPN63454.1"/>
    <property type="molecule type" value="Genomic_DNA"/>
</dbReference>
<evidence type="ECO:0000313" key="1">
    <source>
        <dbReference type="EMBL" id="MPN63454.1"/>
    </source>
</evidence>
<reference evidence="1" key="1">
    <citation type="submission" date="2019-08" db="EMBL/GenBank/DDBJ databases">
        <authorList>
            <person name="Kucharzyk K."/>
            <person name="Murdoch R.W."/>
            <person name="Higgins S."/>
            <person name="Loffler F."/>
        </authorList>
    </citation>
    <scope>NUCLEOTIDE SEQUENCE</scope>
</reference>
<comment type="caution">
    <text evidence="1">The sequence shown here is derived from an EMBL/GenBank/DDBJ whole genome shotgun (WGS) entry which is preliminary data.</text>
</comment>
<accession>A0A645JU68</accession>